<dbReference type="Proteomes" id="UP000305401">
    <property type="component" value="Unassembled WGS sequence"/>
</dbReference>
<accession>A0AC61S833</accession>
<comment type="caution">
    <text evidence="1">The sequence shown here is derived from an EMBL/GenBank/DDBJ whole genome shotgun (WGS) entry which is preliminary data.</text>
</comment>
<proteinExistence type="predicted"/>
<organism evidence="1 2">
    <name type="scientific">Muribaculum caecicola</name>
    <dbReference type="NCBI Taxonomy" id="3038144"/>
    <lineage>
        <taxon>Bacteria</taxon>
        <taxon>Pseudomonadati</taxon>
        <taxon>Bacteroidota</taxon>
        <taxon>Bacteroidia</taxon>
        <taxon>Bacteroidales</taxon>
        <taxon>Muribaculaceae</taxon>
        <taxon>Muribaculum</taxon>
    </lineage>
</organism>
<keyword evidence="2" id="KW-1185">Reference proteome</keyword>
<name>A0AC61S833_9BACT</name>
<evidence type="ECO:0000313" key="1">
    <source>
        <dbReference type="EMBL" id="THG54778.1"/>
    </source>
</evidence>
<sequence>MNKVCYRCIALCLFCIMQYEVAYTQAPNKELEDSYYGLIGRADKAIEHGDWAGAEEYLLTALSNEPQHPTNVMVMSNLGLVQYNLGRDSLALETLSRAHAIAPRSVTILANRAQVLEAMGRDSLAFADYSKVLALDSSVVEPLYAHAMIALRLGYTDKAVADCNRLQDVAADSVQTHRAWANVYSVKKQWLDAIPHFTALIDAGPTAADYCGRAVCYLMLNRLNEASADISTGLELDTENRELYFYRAYLNKARYRHDDAREDMRRALSVKKQPDVSF</sequence>
<protein>
    <submittedName>
        <fullName evidence="1">Tetratricopeptide repeat protein</fullName>
    </submittedName>
</protein>
<dbReference type="EMBL" id="SSTG01000010">
    <property type="protein sequence ID" value="THG54778.1"/>
    <property type="molecule type" value="Genomic_DNA"/>
</dbReference>
<reference evidence="1" key="1">
    <citation type="submission" date="2019-04" db="EMBL/GenBank/DDBJ databases">
        <title>Microbes associate with the intestines of laboratory mice.</title>
        <authorList>
            <person name="Navarre W."/>
            <person name="Wong E."/>
            <person name="Huang K.C."/>
            <person name="Tropini C."/>
            <person name="Ng K."/>
            <person name="Yu B."/>
        </authorList>
    </citation>
    <scope>NUCLEOTIDE SEQUENCE</scope>
    <source>
        <strain evidence="1">NM86_A22</strain>
    </source>
</reference>
<gene>
    <name evidence="1" type="ORF">E5990_01790</name>
</gene>
<evidence type="ECO:0000313" key="2">
    <source>
        <dbReference type="Proteomes" id="UP000305401"/>
    </source>
</evidence>